<evidence type="ECO:0000259" key="8">
    <source>
        <dbReference type="Pfam" id="PF02838"/>
    </source>
</evidence>
<comment type="similarity">
    <text evidence="2">Belongs to the glycosyl hydrolase 20 family.</text>
</comment>
<dbReference type="RefSeq" id="WP_247815330.1">
    <property type="nucleotide sequence ID" value="NZ_JAKRKC020000001.1"/>
</dbReference>
<evidence type="ECO:0000313" key="10">
    <source>
        <dbReference type="Proteomes" id="UP001317259"/>
    </source>
</evidence>
<sequence length="542" mass="57124">MTADAPGRAGAGVAPGRAGAGVALVPWPHVVSLDPAATTALDPGRVVIRADPPLAAARAWLAAELTRLTGAPRLDGDRPDGDRADDGRADDGPVLWVTLRCGEAPREVPPAAGVAPEPVAPDERHTVTITPGEVTIAGPSVQAVLRGAATLVQLAECGAGRLPLGRVADGPALAWRGLMLDVVRHPFRVAEIRRVIGLLARYKLNVLHLHLTDSEGWRLRSTARPGLDATSPGELITGPELAALTAYAAARGVTIVPEIDLPGHSRAAVRAYPGLAGSRAAARLGYLDPAAPETPAFVEETVAEFAAASRGRFVHVGGDEPFGMPDEAYGEAVAMAVRAAHAAGRRVVAWQETVRTGALGEGDLVQLWIGAETHIDADAKKAGLPEAAHPLVDAMVELFARAPADGPAAAAAGLPVLLSSSDVLYLDRPYGQPAADAEGEARRARLGFREYPPKTLREMFDWTPESLVRGLDVRIAGVEAAVWAETITGFDDLAFLLLPRLPGVAERAWTRERTSWEDHRARLRPHEAVWRATGWGAAFRPA</sequence>
<dbReference type="InterPro" id="IPR025705">
    <property type="entry name" value="Beta_hexosaminidase_sua/sub"/>
</dbReference>
<reference evidence="9 10" key="1">
    <citation type="submission" date="2022-04" db="EMBL/GenBank/DDBJ databases">
        <title>Genome draft of Actinomadura sp. ATCC 31491.</title>
        <authorList>
            <person name="Shi X."/>
            <person name="Du Y."/>
        </authorList>
    </citation>
    <scope>NUCLEOTIDE SEQUENCE [LARGE SCALE GENOMIC DNA]</scope>
    <source>
        <strain evidence="9 10">ATCC 31491</strain>
    </source>
</reference>
<evidence type="ECO:0000313" key="9">
    <source>
        <dbReference type="EMBL" id="MCK2216037.1"/>
    </source>
</evidence>
<gene>
    <name evidence="9" type="ORF">MF672_019870</name>
</gene>
<evidence type="ECO:0000256" key="2">
    <source>
        <dbReference type="ARBA" id="ARBA00006285"/>
    </source>
</evidence>
<name>A0ABT0FUP0_9ACTN</name>
<feature type="region of interest" description="Disordered" evidence="6">
    <location>
        <begin position="71"/>
        <end position="90"/>
    </location>
</feature>
<comment type="caution">
    <text evidence="9">The sequence shown here is derived from an EMBL/GenBank/DDBJ whole genome shotgun (WGS) entry which is preliminary data.</text>
</comment>
<dbReference type="InterPro" id="IPR015883">
    <property type="entry name" value="Glyco_hydro_20_cat"/>
</dbReference>
<keyword evidence="10" id="KW-1185">Reference proteome</keyword>
<comment type="catalytic activity">
    <reaction evidence="1">
        <text>Hydrolysis of terminal non-reducing N-acetyl-D-hexosamine residues in N-acetyl-beta-D-hexosaminides.</text>
        <dbReference type="EC" id="3.2.1.52"/>
    </reaction>
</comment>
<feature type="domain" description="Glycoside hydrolase family 20 catalytic" evidence="7">
    <location>
        <begin position="174"/>
        <end position="511"/>
    </location>
</feature>
<evidence type="ECO:0000256" key="6">
    <source>
        <dbReference type="SAM" id="MobiDB-lite"/>
    </source>
</evidence>
<dbReference type="PRINTS" id="PR00738">
    <property type="entry name" value="GLHYDRLASE20"/>
</dbReference>
<dbReference type="SUPFAM" id="SSF51445">
    <property type="entry name" value="(Trans)glycosidases"/>
    <property type="match status" value="1"/>
</dbReference>
<protein>
    <recommendedName>
        <fullName evidence="3">beta-N-acetylhexosaminidase</fullName>
        <ecNumber evidence="3">3.2.1.52</ecNumber>
    </recommendedName>
</protein>
<evidence type="ECO:0000256" key="4">
    <source>
        <dbReference type="ARBA" id="ARBA00022801"/>
    </source>
</evidence>
<feature type="domain" description="Beta-hexosaminidase bacterial type N-terminal" evidence="8">
    <location>
        <begin position="24"/>
        <end position="169"/>
    </location>
</feature>
<dbReference type="Gene3D" id="3.20.20.80">
    <property type="entry name" value="Glycosidases"/>
    <property type="match status" value="1"/>
</dbReference>
<dbReference type="Gene3D" id="3.30.379.10">
    <property type="entry name" value="Chitobiase/beta-hexosaminidase domain 2-like"/>
    <property type="match status" value="1"/>
</dbReference>
<dbReference type="EC" id="3.2.1.52" evidence="3"/>
<dbReference type="PANTHER" id="PTHR22600">
    <property type="entry name" value="BETA-HEXOSAMINIDASE"/>
    <property type="match status" value="1"/>
</dbReference>
<accession>A0ABT0FUP0</accession>
<evidence type="ECO:0000256" key="1">
    <source>
        <dbReference type="ARBA" id="ARBA00001231"/>
    </source>
</evidence>
<dbReference type="InterPro" id="IPR017853">
    <property type="entry name" value="GH"/>
</dbReference>
<dbReference type="InterPro" id="IPR015882">
    <property type="entry name" value="HEX_bac_N"/>
</dbReference>
<proteinExistence type="inferred from homology"/>
<keyword evidence="4" id="KW-0378">Hydrolase</keyword>
<organism evidence="9 10">
    <name type="scientific">Actinomadura luzonensis</name>
    <dbReference type="NCBI Taxonomy" id="2805427"/>
    <lineage>
        <taxon>Bacteria</taxon>
        <taxon>Bacillati</taxon>
        <taxon>Actinomycetota</taxon>
        <taxon>Actinomycetes</taxon>
        <taxon>Streptosporangiales</taxon>
        <taxon>Thermomonosporaceae</taxon>
        <taxon>Actinomadura</taxon>
    </lineage>
</organism>
<dbReference type="InterPro" id="IPR029018">
    <property type="entry name" value="Hex-like_dom2"/>
</dbReference>
<keyword evidence="5" id="KW-0326">Glycosidase</keyword>
<dbReference type="SUPFAM" id="SSF55545">
    <property type="entry name" value="beta-N-acetylhexosaminidase-like domain"/>
    <property type="match status" value="1"/>
</dbReference>
<dbReference type="Pfam" id="PF02838">
    <property type="entry name" value="Glyco_hydro_20b"/>
    <property type="match status" value="1"/>
</dbReference>
<dbReference type="EMBL" id="JAKRKC020000001">
    <property type="protein sequence ID" value="MCK2216037.1"/>
    <property type="molecule type" value="Genomic_DNA"/>
</dbReference>
<dbReference type="Proteomes" id="UP001317259">
    <property type="component" value="Unassembled WGS sequence"/>
</dbReference>
<dbReference type="PANTHER" id="PTHR22600:SF57">
    <property type="entry name" value="BETA-N-ACETYLHEXOSAMINIDASE"/>
    <property type="match status" value="1"/>
</dbReference>
<evidence type="ECO:0000256" key="3">
    <source>
        <dbReference type="ARBA" id="ARBA00012663"/>
    </source>
</evidence>
<evidence type="ECO:0000256" key="5">
    <source>
        <dbReference type="ARBA" id="ARBA00023295"/>
    </source>
</evidence>
<evidence type="ECO:0000259" key="7">
    <source>
        <dbReference type="Pfam" id="PF00728"/>
    </source>
</evidence>
<feature type="compositionally biased region" description="Basic and acidic residues" evidence="6">
    <location>
        <begin position="74"/>
        <end position="90"/>
    </location>
</feature>
<dbReference type="Pfam" id="PF00728">
    <property type="entry name" value="Glyco_hydro_20"/>
    <property type="match status" value="1"/>
</dbReference>